<sequence length="446" mass="50512">MLTVMLLSGCTDEMENVVSHDDLMETQVARTRAISEEMILEGTPKELVISEDMKKMKELYNRTHAQSKIAPARFEDYNSYDDTFWSNMFAIREMPATIKVRSIATNGSTSGYVNLYCKGKGAEVSLNNSNDTRNNRFYIKVLPASTGIPYLIYSTSSGTPLTVGYYTKKPDEKILMAAKEENVSLMSAGWDLLRSNTYKNYYAIQSESYLGQSDPNNSWSIFYYVLEAASGNKVRYAQRVDNKAQQEFIITPDAKFDIISLEYDVVSPSVSKSTFSKVMTVKNTSSQEKSINVPFDFYEMENSFFYRNSWNVNLNFSNPNIKFKRPSVISGNVVSPDVNSSEDALFLSNGYQNINRHVVYTYPIRCKASSIAKVTLNFVKYNVTIKYTAKAQCTIDGNIRECILKGTWTGSIIEDPKEVRPKESITYTPLDSDGDIILEKTLPLQR</sequence>
<accession>A0A2D3L9C4</accession>
<dbReference type="EMBL" id="CP024724">
    <property type="protein sequence ID" value="ATV27182.1"/>
    <property type="molecule type" value="Genomic_DNA"/>
</dbReference>
<gene>
    <name evidence="1" type="ORF">CTM62_10315</name>
</gene>
<protein>
    <submittedName>
        <fullName evidence="1">Uncharacterized protein</fullName>
    </submittedName>
</protein>
<dbReference type="Proteomes" id="UP000229630">
    <property type="component" value="Chromosome 2"/>
</dbReference>
<name>A0A2D3L9C4_PREIN</name>
<dbReference type="AlphaFoldDB" id="A0A2D3L9C4"/>
<proteinExistence type="predicted"/>
<organism evidence="1 2">
    <name type="scientific">Prevotella intermedia</name>
    <dbReference type="NCBI Taxonomy" id="28131"/>
    <lineage>
        <taxon>Bacteria</taxon>
        <taxon>Pseudomonadati</taxon>
        <taxon>Bacteroidota</taxon>
        <taxon>Bacteroidia</taxon>
        <taxon>Bacteroidales</taxon>
        <taxon>Prevotellaceae</taxon>
        <taxon>Prevotella</taxon>
    </lineage>
</organism>
<evidence type="ECO:0000313" key="2">
    <source>
        <dbReference type="Proteomes" id="UP000229630"/>
    </source>
</evidence>
<evidence type="ECO:0000313" key="1">
    <source>
        <dbReference type="EMBL" id="ATV27182.1"/>
    </source>
</evidence>
<dbReference type="Gene3D" id="2.170.15.10">
    <property type="entry name" value="Proaerolysin, chain A, domain 3"/>
    <property type="match status" value="1"/>
</dbReference>
<reference evidence="1 2" key="1">
    <citation type="submission" date="2017-11" db="EMBL/GenBank/DDBJ databases">
        <title>Genome sequencing of Prevotella intermedia KCOM 2837.</title>
        <authorList>
            <person name="Kook J.-K."/>
            <person name="Park S.-N."/>
            <person name="Lim Y.K."/>
        </authorList>
    </citation>
    <scope>NUCLEOTIDE SEQUENCE [LARGE SCALE GENOMIC DNA]</scope>
    <source>
        <strain evidence="1 2">KCOM 2837</strain>
    </source>
</reference>